<dbReference type="SUPFAM" id="SSF110395">
    <property type="entry name" value="CutC-like"/>
    <property type="match status" value="1"/>
</dbReference>
<evidence type="ECO:0000313" key="4">
    <source>
        <dbReference type="Proteomes" id="UP001348492"/>
    </source>
</evidence>
<gene>
    <name evidence="3" type="primary">cutC_3</name>
    <name evidence="2" type="synonym">cutC</name>
    <name evidence="3" type="ORF">TEGL_38290</name>
</gene>
<protein>
    <recommendedName>
        <fullName evidence="2">PF03932 family protein CutC</fullName>
    </recommendedName>
</protein>
<organism evidence="3 4">
    <name type="scientific">Terrisporobacter glycolicus ATCC 14880 = DSM 1288</name>
    <dbReference type="NCBI Taxonomy" id="1121315"/>
    <lineage>
        <taxon>Bacteria</taxon>
        <taxon>Bacillati</taxon>
        <taxon>Bacillota</taxon>
        <taxon>Clostridia</taxon>
        <taxon>Peptostreptococcales</taxon>
        <taxon>Peptostreptococcaceae</taxon>
        <taxon>Terrisporobacter</taxon>
    </lineage>
</organism>
<dbReference type="EMBL" id="CP117523">
    <property type="protein sequence ID" value="WWD85361.1"/>
    <property type="molecule type" value="Genomic_DNA"/>
</dbReference>
<dbReference type="PANTHER" id="PTHR12598:SF0">
    <property type="entry name" value="COPPER HOMEOSTASIS PROTEIN CUTC HOMOLOG"/>
    <property type="match status" value="1"/>
</dbReference>
<comment type="caution">
    <text evidence="2">Once thought to be involved in copper homeostasis, experiments in E.coli have shown this is not the case.</text>
</comment>
<reference evidence="3 4" key="1">
    <citation type="journal article" date="2023" name="PLoS ONE">
        <title>Genome-based metabolic and phylogenomic analysis of three Terrisporobacter species.</title>
        <authorList>
            <person name="Boer T."/>
            <person name="Bengelsdorf F.R."/>
            <person name="Bomeke M."/>
            <person name="Daniel R."/>
            <person name="Poehlein A."/>
        </authorList>
    </citation>
    <scope>NUCLEOTIDE SEQUENCE [LARGE SCALE GENOMIC DNA]</scope>
    <source>
        <strain evidence="3 4">DSM 1288</strain>
    </source>
</reference>
<dbReference type="HAMAP" id="MF_00795">
    <property type="entry name" value="CutC"/>
    <property type="match status" value="1"/>
</dbReference>
<dbReference type="InterPro" id="IPR036822">
    <property type="entry name" value="CutC-like_dom_sf"/>
</dbReference>
<evidence type="ECO:0000256" key="1">
    <source>
        <dbReference type="ARBA" id="ARBA00007768"/>
    </source>
</evidence>
<dbReference type="Proteomes" id="UP001348492">
    <property type="component" value="Chromosome"/>
</dbReference>
<dbReference type="InterPro" id="IPR005627">
    <property type="entry name" value="CutC-like"/>
</dbReference>
<evidence type="ECO:0000313" key="3">
    <source>
        <dbReference type="EMBL" id="WWD85361.1"/>
    </source>
</evidence>
<comment type="similarity">
    <text evidence="1 2">Belongs to the CutC family.</text>
</comment>
<dbReference type="Pfam" id="PF03932">
    <property type="entry name" value="CutC"/>
    <property type="match status" value="1"/>
</dbReference>
<dbReference type="RefSeq" id="WP_018590027.1">
    <property type="nucleotide sequence ID" value="NZ_AUUB01000016.1"/>
</dbReference>
<keyword evidence="4" id="KW-1185">Reference proteome</keyword>
<comment type="subcellular location">
    <subcellularLocation>
        <location evidence="2">Cytoplasm</location>
    </subcellularLocation>
</comment>
<keyword evidence="2" id="KW-0963">Cytoplasm</keyword>
<sequence length="224" mass="24796">MLEIIGMTVEDAKSIEKCGADRIELVSALTEGGLTPSYGLIESVVNSVDIPVNVMIRHHASGFVYSEEDLKIMKKDIQVVKSLGANGVVLGVLDDKNNINEQHLIELLNECDGLDVTFHRAIDDTDLNESMKILKKYKKITNILTSGGKKNITENINEIKDIIDEEKKINILLGGGLNFDNVDKIKKSTKATDFHFGTAVRVDNNPFKGIDEEKLKKLVCLIKS</sequence>
<dbReference type="PANTHER" id="PTHR12598">
    <property type="entry name" value="COPPER HOMEOSTASIS PROTEIN CUTC"/>
    <property type="match status" value="1"/>
</dbReference>
<evidence type="ECO:0000256" key="2">
    <source>
        <dbReference type="HAMAP-Rule" id="MF_00795"/>
    </source>
</evidence>
<proteinExistence type="inferred from homology"/>
<dbReference type="Gene3D" id="3.20.20.380">
    <property type="entry name" value="Copper homeostasis (CutC) domain"/>
    <property type="match status" value="1"/>
</dbReference>
<accession>A0ABZ2F0P2</accession>
<name>A0ABZ2F0P2_9FIRM</name>